<keyword evidence="2" id="KW-0645">Protease</keyword>
<dbReference type="PANTHER" id="PTHR43126:SF2">
    <property type="entry name" value="D-ALANYL-D-ALANINE DIPEPTIDASE"/>
    <property type="match status" value="1"/>
</dbReference>
<evidence type="ECO:0000256" key="1">
    <source>
        <dbReference type="ARBA" id="ARBA00001362"/>
    </source>
</evidence>
<dbReference type="PANTHER" id="PTHR43126">
    <property type="entry name" value="D-ALANYL-D-ALANINE DIPEPTIDASE"/>
    <property type="match status" value="1"/>
</dbReference>
<dbReference type="InterPro" id="IPR009045">
    <property type="entry name" value="Zn_M74/Hedgehog-like"/>
</dbReference>
<dbReference type="InterPro" id="IPR000755">
    <property type="entry name" value="A_A_dipeptidase"/>
</dbReference>
<evidence type="ECO:0000256" key="5">
    <source>
        <dbReference type="ARBA" id="ARBA00022833"/>
    </source>
</evidence>
<dbReference type="Pfam" id="PF01427">
    <property type="entry name" value="Peptidase_M15"/>
    <property type="match status" value="1"/>
</dbReference>
<name>A0A9E6MIW0_9RICK</name>
<evidence type="ECO:0000313" key="9">
    <source>
        <dbReference type="EMBL" id="QQV75600.1"/>
    </source>
</evidence>
<keyword evidence="6 9" id="KW-0224">Dipeptidase</keyword>
<protein>
    <submittedName>
        <fullName evidence="9">D-alanyl-D-alanine dipeptidase</fullName>
        <ecNumber evidence="9">3.4.13.22</ecNumber>
    </submittedName>
</protein>
<dbReference type="PROSITE" id="PS51257">
    <property type="entry name" value="PROKAR_LIPOPROTEIN"/>
    <property type="match status" value="1"/>
</dbReference>
<dbReference type="GO" id="GO:0160237">
    <property type="term" value="F:D-Ala-D-Ala dipeptidase activity"/>
    <property type="evidence" value="ECO:0007669"/>
    <property type="project" value="UniProtKB-EC"/>
</dbReference>
<dbReference type="RefSeq" id="WP_202069164.1">
    <property type="nucleotide sequence ID" value="NZ_CP060138.2"/>
</dbReference>
<gene>
    <name evidence="9" type="primary">ddpX</name>
    <name evidence="9" type="ORF">H6P87_01163</name>
</gene>
<evidence type="ECO:0000256" key="8">
    <source>
        <dbReference type="ARBA" id="ARBA00023316"/>
    </source>
</evidence>
<evidence type="ECO:0000256" key="7">
    <source>
        <dbReference type="ARBA" id="ARBA00023049"/>
    </source>
</evidence>
<dbReference type="EMBL" id="CP060138">
    <property type="protein sequence ID" value="QQV75600.1"/>
    <property type="molecule type" value="Genomic_DNA"/>
</dbReference>
<keyword evidence="10" id="KW-1185">Reference proteome</keyword>
<keyword evidence="5" id="KW-0862">Zinc</keyword>
<evidence type="ECO:0000256" key="2">
    <source>
        <dbReference type="ARBA" id="ARBA00022670"/>
    </source>
</evidence>
<sequence length="244" mass="28361">MHSKIYIIISLILFMLQGCLKSKIVSIVDPQVLAIPIKENQDALIDLKNQKIIAFGDSPEIPNNTDYTKIRLTVYNKLVEAQNMLPQGLRFCLYEVYRSLALQEMIFNKRYNEVKKEYPYYNSDKIFLESIRLVSPVVNLDGSHNIPPHSTGGAIDIYLLDEQGNVVDMGIHPKDWIKDIEGLLSKTDSNIISQKAKYYRKIMSNVLIKSGFVNYPTEYWHWSYGDRYWAYHNNKEYAFYGSIK</sequence>
<keyword evidence="8" id="KW-0961">Cell wall biogenesis/degradation</keyword>
<dbReference type="Gene3D" id="3.30.1380.10">
    <property type="match status" value="1"/>
</dbReference>
<accession>A0A9E6MIW0</accession>
<keyword evidence="3" id="KW-0479">Metal-binding</keyword>
<keyword evidence="7" id="KW-0482">Metalloprotease</keyword>
<comment type="catalytic activity">
    <reaction evidence="1">
        <text>D-alanyl-D-alanine + H2O = 2 D-alanine</text>
        <dbReference type="Rhea" id="RHEA:20661"/>
        <dbReference type="ChEBI" id="CHEBI:15377"/>
        <dbReference type="ChEBI" id="CHEBI:57416"/>
        <dbReference type="ChEBI" id="CHEBI:57822"/>
        <dbReference type="EC" id="3.4.13.22"/>
    </reaction>
</comment>
<reference evidence="9 10" key="1">
    <citation type="journal article" date="2021" name="Int. J. Syst. Evol. Microbiol.">
        <title>Characterization of a novel transitional group Rickettsia species (Rickettsia tillamookensis sp. nov.) from the western black-legged tick, Ixodes pacificus.</title>
        <authorList>
            <person name="Gauthier D.T."/>
            <person name="Karpathy S.E."/>
            <person name="Grizzard S.L."/>
            <person name="Batra D."/>
            <person name="Rowe L.A."/>
            <person name="Paddock C.D."/>
        </authorList>
    </citation>
    <scope>NUCLEOTIDE SEQUENCE [LARGE SCALE GENOMIC DNA]</scope>
    <source>
        <strain evidence="9 10">Tillamook 23</strain>
    </source>
</reference>
<dbReference type="CDD" id="cd14843">
    <property type="entry name" value="D-Ala-D-Ala_dipeptidase_like"/>
    <property type="match status" value="1"/>
</dbReference>
<dbReference type="SUPFAM" id="SSF55166">
    <property type="entry name" value="Hedgehog/DD-peptidase"/>
    <property type="match status" value="1"/>
</dbReference>
<dbReference type="Proteomes" id="UP000595296">
    <property type="component" value="Chromosome"/>
</dbReference>
<organism evidence="9 10">
    <name type="scientific">Rickettsia tillamookensis</name>
    <dbReference type="NCBI Taxonomy" id="2761623"/>
    <lineage>
        <taxon>Bacteria</taxon>
        <taxon>Pseudomonadati</taxon>
        <taxon>Pseudomonadota</taxon>
        <taxon>Alphaproteobacteria</taxon>
        <taxon>Rickettsiales</taxon>
        <taxon>Rickettsiaceae</taxon>
        <taxon>Rickettsieae</taxon>
        <taxon>Rickettsia</taxon>
        <taxon>spotted fever group</taxon>
    </lineage>
</organism>
<evidence type="ECO:0000313" key="10">
    <source>
        <dbReference type="Proteomes" id="UP000595296"/>
    </source>
</evidence>
<evidence type="ECO:0000256" key="6">
    <source>
        <dbReference type="ARBA" id="ARBA00022997"/>
    </source>
</evidence>
<evidence type="ECO:0000256" key="3">
    <source>
        <dbReference type="ARBA" id="ARBA00022723"/>
    </source>
</evidence>
<evidence type="ECO:0000256" key="4">
    <source>
        <dbReference type="ARBA" id="ARBA00022801"/>
    </source>
</evidence>
<dbReference type="EC" id="3.4.13.22" evidence="9"/>
<proteinExistence type="predicted"/>
<keyword evidence="4 9" id="KW-0378">Hydrolase</keyword>